<name>A0ACB8CZX8_DERSI</name>
<evidence type="ECO:0000313" key="1">
    <source>
        <dbReference type="EMBL" id="KAH7954860.1"/>
    </source>
</evidence>
<protein>
    <submittedName>
        <fullName evidence="1">Uncharacterized protein</fullName>
    </submittedName>
</protein>
<dbReference type="Proteomes" id="UP000821865">
    <property type="component" value="Chromosome 4"/>
</dbReference>
<sequence length="330" mass="37375">MAASNADCSTQTSDNALKLRRVEGILITERFNESRLRSAMQYEPRTGDVFIMGFPKTGTTWLHFMVRRLLNKDDETPLESAAACAPGVSFLEIAGAGNVESLRRPGAVIKTHLLFENVRFSEKARYIYVLRNPYDTCVSFYHHLRTRSSDFSDISFDDFFEQFIDGYVYPGDYFDHLTSWLAQSSKANLLFIAYEDIIRDPRSSILRIAAFLDKRLEMTLSKDEAGLDAFLQTISADVMKAIFLDAYVARQRDMPSGCSHSESANHNHLNAPCEPDERASGRSIVRKAVVGDWKNYFSASQIERMSAKMASKTVALKQLLYVLWKNADLP</sequence>
<reference evidence="1" key="1">
    <citation type="submission" date="2020-05" db="EMBL/GenBank/DDBJ databases">
        <title>Large-scale comparative analyses of tick genomes elucidate their genetic diversity and vector capacities.</title>
        <authorList>
            <person name="Jia N."/>
            <person name="Wang J."/>
            <person name="Shi W."/>
            <person name="Du L."/>
            <person name="Sun Y."/>
            <person name="Zhan W."/>
            <person name="Jiang J."/>
            <person name="Wang Q."/>
            <person name="Zhang B."/>
            <person name="Ji P."/>
            <person name="Sakyi L.B."/>
            <person name="Cui X."/>
            <person name="Yuan T."/>
            <person name="Jiang B."/>
            <person name="Yang W."/>
            <person name="Lam T.T.-Y."/>
            <person name="Chang Q."/>
            <person name="Ding S."/>
            <person name="Wang X."/>
            <person name="Zhu J."/>
            <person name="Ruan X."/>
            <person name="Zhao L."/>
            <person name="Wei J."/>
            <person name="Que T."/>
            <person name="Du C."/>
            <person name="Cheng J."/>
            <person name="Dai P."/>
            <person name="Han X."/>
            <person name="Huang E."/>
            <person name="Gao Y."/>
            <person name="Liu J."/>
            <person name="Shao H."/>
            <person name="Ye R."/>
            <person name="Li L."/>
            <person name="Wei W."/>
            <person name="Wang X."/>
            <person name="Wang C."/>
            <person name="Yang T."/>
            <person name="Huo Q."/>
            <person name="Li W."/>
            <person name="Guo W."/>
            <person name="Chen H."/>
            <person name="Zhou L."/>
            <person name="Ni X."/>
            <person name="Tian J."/>
            <person name="Zhou Y."/>
            <person name="Sheng Y."/>
            <person name="Liu T."/>
            <person name="Pan Y."/>
            <person name="Xia L."/>
            <person name="Li J."/>
            <person name="Zhao F."/>
            <person name="Cao W."/>
        </authorList>
    </citation>
    <scope>NUCLEOTIDE SEQUENCE</scope>
    <source>
        <strain evidence="1">Dsil-2018</strain>
    </source>
</reference>
<accession>A0ACB8CZX8</accession>
<gene>
    <name evidence="1" type="ORF">HPB49_022233</name>
</gene>
<comment type="caution">
    <text evidence="1">The sequence shown here is derived from an EMBL/GenBank/DDBJ whole genome shotgun (WGS) entry which is preliminary data.</text>
</comment>
<organism evidence="1 2">
    <name type="scientific">Dermacentor silvarum</name>
    <name type="common">Tick</name>
    <dbReference type="NCBI Taxonomy" id="543639"/>
    <lineage>
        <taxon>Eukaryota</taxon>
        <taxon>Metazoa</taxon>
        <taxon>Ecdysozoa</taxon>
        <taxon>Arthropoda</taxon>
        <taxon>Chelicerata</taxon>
        <taxon>Arachnida</taxon>
        <taxon>Acari</taxon>
        <taxon>Parasitiformes</taxon>
        <taxon>Ixodida</taxon>
        <taxon>Ixodoidea</taxon>
        <taxon>Ixodidae</taxon>
        <taxon>Rhipicephalinae</taxon>
        <taxon>Dermacentor</taxon>
    </lineage>
</organism>
<evidence type="ECO:0000313" key="2">
    <source>
        <dbReference type="Proteomes" id="UP000821865"/>
    </source>
</evidence>
<dbReference type="EMBL" id="CM023473">
    <property type="protein sequence ID" value="KAH7954860.1"/>
    <property type="molecule type" value="Genomic_DNA"/>
</dbReference>
<proteinExistence type="predicted"/>
<keyword evidence="2" id="KW-1185">Reference proteome</keyword>